<keyword evidence="1" id="KW-0653">Protein transport</keyword>
<dbReference type="PANTHER" id="PTHR12210">
    <property type="entry name" value="DULLARD PROTEIN PHOSPHATASE"/>
    <property type="match status" value="1"/>
</dbReference>
<evidence type="ECO:0000313" key="4">
    <source>
        <dbReference type="Proteomes" id="UP000008983"/>
    </source>
</evidence>
<protein>
    <recommendedName>
        <fullName evidence="1">Mitochondrial import inner membrane translocase subunit TIM50</fullName>
    </recommendedName>
</protein>
<keyword evidence="1" id="KW-0813">Transport</keyword>
<dbReference type="Gene3D" id="3.40.50.1000">
    <property type="entry name" value="HAD superfamily/HAD-like"/>
    <property type="match status" value="1"/>
</dbReference>
<keyword evidence="1" id="KW-0811">Translocation</keyword>
<dbReference type="SUPFAM" id="SSF56784">
    <property type="entry name" value="HAD-like"/>
    <property type="match status" value="1"/>
</dbReference>
<dbReference type="GeneID" id="14909542"/>
<dbReference type="CDD" id="cd07521">
    <property type="entry name" value="HAD_FCP1-like"/>
    <property type="match status" value="1"/>
</dbReference>
<dbReference type="eggNOG" id="KOG1605">
    <property type="taxonomic scope" value="Eukaryota"/>
</dbReference>
<gene>
    <name evidence="3" type="ORF">IMG5_055200</name>
</gene>
<dbReference type="Pfam" id="PF03031">
    <property type="entry name" value="NIF"/>
    <property type="match status" value="1"/>
</dbReference>
<comment type="subcellular location">
    <subcellularLocation>
        <location evidence="1">Mitochondrion inner membrane</location>
        <topology evidence="1">Single-pass membrane protein</topology>
    </subcellularLocation>
</comment>
<sequence length="226" mass="27189">MKFFQNIFTFTKKLIIIKKFQEPIIHQIYQNNNVFNELNFKHIDINLLISLYEKKPNNLVLDLDETLIHSNIKQLNSQGFKIFIESKNQIKTYYLHKRQYLEYFLINSAKNYNIYIYTSSQSNYAEEVIKHIDPLNIIKKIFAREYCLVEQNVIKKDLRLLNIDLDRTIMIDNLEANVYKNNQNCIKINDFLGDFNDCELIRYSQILDQIYKSNLNMQQIIKQLQI</sequence>
<keyword evidence="4" id="KW-1185">Reference proteome</keyword>
<evidence type="ECO:0000259" key="2">
    <source>
        <dbReference type="PROSITE" id="PS50969"/>
    </source>
</evidence>
<reference evidence="3 4" key="1">
    <citation type="submission" date="2011-07" db="EMBL/GenBank/DDBJ databases">
        <authorList>
            <person name="Coyne R."/>
            <person name="Brami D."/>
            <person name="Johnson J."/>
            <person name="Hostetler J."/>
            <person name="Hannick L."/>
            <person name="Clark T."/>
            <person name="Cassidy-Hanley D."/>
            <person name="Inman J."/>
        </authorList>
    </citation>
    <scope>NUCLEOTIDE SEQUENCE [LARGE SCALE GENOMIC DNA]</scope>
    <source>
        <strain evidence="3 4">G5</strain>
    </source>
</reference>
<dbReference type="RefSeq" id="XP_004037363.1">
    <property type="nucleotide sequence ID" value="XM_004037315.1"/>
</dbReference>
<feature type="domain" description="FCP1 homology" evidence="2">
    <location>
        <begin position="52"/>
        <end position="210"/>
    </location>
</feature>
<keyword evidence="1" id="KW-0496">Mitochondrion</keyword>
<comment type="function">
    <text evidence="1">Essential component of the TIM23 complex, a complex that mediates the translocation of transit peptide-containing proteins across the mitochondrial inner membrane.</text>
</comment>
<dbReference type="InterPro" id="IPR036412">
    <property type="entry name" value="HAD-like_sf"/>
</dbReference>
<dbReference type="EMBL" id="GL983462">
    <property type="protein sequence ID" value="EGR33377.1"/>
    <property type="molecule type" value="Genomic_DNA"/>
</dbReference>
<dbReference type="GO" id="GO:0005744">
    <property type="term" value="C:TIM23 mitochondrial import inner membrane translocase complex"/>
    <property type="evidence" value="ECO:0007669"/>
    <property type="project" value="UniProtKB-UniRule"/>
</dbReference>
<dbReference type="OrthoDB" id="286072at2759"/>
<dbReference type="STRING" id="857967.G0QN48"/>
<dbReference type="AlphaFoldDB" id="G0QN48"/>
<dbReference type="InterPro" id="IPR050365">
    <property type="entry name" value="TIM50"/>
</dbReference>
<dbReference type="PROSITE" id="PS50969">
    <property type="entry name" value="FCP1"/>
    <property type="match status" value="1"/>
</dbReference>
<keyword evidence="1" id="KW-0809">Transit peptide</keyword>
<organism evidence="3 4">
    <name type="scientific">Ichthyophthirius multifiliis</name>
    <name type="common">White spot disease agent</name>
    <name type="synonym">Ich</name>
    <dbReference type="NCBI Taxonomy" id="5932"/>
    <lineage>
        <taxon>Eukaryota</taxon>
        <taxon>Sar</taxon>
        <taxon>Alveolata</taxon>
        <taxon>Ciliophora</taxon>
        <taxon>Intramacronucleata</taxon>
        <taxon>Oligohymenophorea</taxon>
        <taxon>Hymenostomatida</taxon>
        <taxon>Ophryoglenina</taxon>
        <taxon>Ichthyophthirius</taxon>
    </lineage>
</organism>
<name>G0QN48_ICHMU</name>
<comment type="similarity">
    <text evidence="1">Belongs to the TIM50 family.</text>
</comment>
<evidence type="ECO:0000313" key="3">
    <source>
        <dbReference type="EMBL" id="EGR33377.1"/>
    </source>
</evidence>
<evidence type="ECO:0000256" key="1">
    <source>
        <dbReference type="RuleBase" id="RU365079"/>
    </source>
</evidence>
<dbReference type="Proteomes" id="UP000008983">
    <property type="component" value="Unassembled WGS sequence"/>
</dbReference>
<dbReference type="OMA" id="TCVERTI"/>
<proteinExistence type="inferred from homology"/>
<dbReference type="InterPro" id="IPR023214">
    <property type="entry name" value="HAD_sf"/>
</dbReference>
<comment type="subunit">
    <text evidence="1">Component of the TIM23 complex.</text>
</comment>
<dbReference type="GO" id="GO:0015031">
    <property type="term" value="P:protein transport"/>
    <property type="evidence" value="ECO:0007669"/>
    <property type="project" value="UniProtKB-KW"/>
</dbReference>
<accession>G0QN48</accession>
<dbReference type="SMART" id="SM00577">
    <property type="entry name" value="CPDc"/>
    <property type="match status" value="1"/>
</dbReference>
<dbReference type="InterPro" id="IPR004274">
    <property type="entry name" value="FCP1_dom"/>
</dbReference>
<dbReference type="InParanoid" id="G0QN48"/>